<gene>
    <name evidence="5" type="ORF">TTAC_LOCUS7582</name>
</gene>
<evidence type="ECO:0000313" key="6">
    <source>
        <dbReference type="Proteomes" id="UP000274429"/>
    </source>
</evidence>
<feature type="domain" description="tRNA (32-2'-O)-methyltransferase regulator THADA-like C-terminal TPR repeats region" evidence="4">
    <location>
        <begin position="1042"/>
        <end position="1217"/>
    </location>
</feature>
<evidence type="ECO:0000259" key="3">
    <source>
        <dbReference type="Pfam" id="PF10350"/>
    </source>
</evidence>
<evidence type="ECO:0000313" key="7">
    <source>
        <dbReference type="WBParaSite" id="TTAC_0000759701-mRNA-1"/>
    </source>
</evidence>
<dbReference type="Pfam" id="PF25151">
    <property type="entry name" value="TPR_Trm732_C"/>
    <property type="match status" value="1"/>
</dbReference>
<dbReference type="Proteomes" id="UP000274429">
    <property type="component" value="Unassembled WGS sequence"/>
</dbReference>
<dbReference type="GO" id="GO:0030488">
    <property type="term" value="P:tRNA methylation"/>
    <property type="evidence" value="ECO:0007669"/>
    <property type="project" value="TreeGrafter"/>
</dbReference>
<dbReference type="PANTHER" id="PTHR14387">
    <property type="entry name" value="THADA/DEATH RECEPTOR INTERACTING PROTEIN"/>
    <property type="match status" value="1"/>
</dbReference>
<evidence type="ECO:0000256" key="1">
    <source>
        <dbReference type="ARBA" id="ARBA00010409"/>
    </source>
</evidence>
<dbReference type="SUPFAM" id="SSF48371">
    <property type="entry name" value="ARM repeat"/>
    <property type="match status" value="1"/>
</dbReference>
<dbReference type="STRING" id="6205.A0A0R3X2R2"/>
<comment type="similarity">
    <text evidence="1">Belongs to the THADA family.</text>
</comment>
<accession>A0A0R3X2R2</accession>
<feature type="domain" description="DUF2428" evidence="3">
    <location>
        <begin position="734"/>
        <end position="1039"/>
    </location>
</feature>
<sequence>MTRSDFPSRRLSVTFGVISVVSDSEFADIACSMLHQIAPQDGKSTDTSFINQLTSNDELAPIFEFIFNHQNDPIDAVREALMDTFEILVSLLAMCSPATVASPFLQSLLNRVLEQPLWMRNTLILIHRFFASIFKETSQTSEQAIEWLVFAGFPLIYMEHPTDLSLSATRSFALGCTLISAANDVALSQPAGEVFALLALHFSSMESEAMRAWFLAIVWMAKHLCGVPHAFLDKVFNLAPTLPSALIKNYSQYFTEEGLSTLLHSYRYCLTKKGLKRLPITPPDLILISRALRSQDRQLNQETVGVIELLLCQAHINDGDLIHLFIQAIDVGICCFDHAACSKMCNAITRVTEYFLSLLHRMKSSAKQNQAFDNAMVGLLSSYGSTELRNFGLINVLGLQETFKRVASAILLHLHPGGVPTHVTNALAFLVSFVEVLLSNETENGALSLCPTFHFLLNNLFLAAAKQILSTTLPLTNQWFGLTVRNELDSKLFGIGSYVYHCILSVGLSQPLILLCSAMSELTGGFDENNDRSAEILLTSLMACLWSTFSKDRDNAQKLILRLGLLKYMKPTSLVWLWRKALTEVGRSVRPDVNAVGGHLVLTLLAAPSLSSMEIELGGGDVGVALLATSGTAVRAVVAVHHLLSILNDQIRVAEASGDGLLMVSVTGPFYPLLNIIRTLIHDPGHCMPSRRVNTDSITLRSHNCFVFILSFSRWLFENPPPESLPVSLSKDSICNRLLDVAMRIARICSFVVFHSSPEGVLILLDEVGRNAKVIPSGAGNEDLWNKESIALMNYSVADAESAYVLRRAVKRPEHLVVNCWRSVREVALLLGGRLTRDALLSDPSSSQLNFAQASSSKYQLIRSRHPGAFELTASGFQSFCEILLRVRHCQDVCQWPEQWLSVVIADLTSTVIRPVASQIGRLPLKYLQDYTYCSTRRSAGLPFFVQTLLVALHKTSQLSVLLNRTVRALLAELNGETEATTVPSDCKARIRLPVVERRLHVINVLRALVRDATIGPLLKIHLEAILVCTFEGLDSSLWMIRNAALMLYSALMERIFGVNRTRDCESNKNRMASSVFFAKFPGMRDFMLKSFEKAIGGLYSPSIGRAKLFALLNFLKRLLPPIQQATANGVMVQAFVPLVFSMQMPNWLFVTSADRCAGAADVRIRMIAARSLIAVLQPARLSYVARQILLIVSPYFTSHSSCLQTNFVHGMLLQVRLTSLLTMSYYVAFGFLEILKCEYFPIGDADAMQNSPHHAYLSEISALLSDMIAVCMDSSTNLCPIIKQTCLACGLSFGLPAMVASIKPKRYRPLSAPCALDSSAMELLVQLCSAFKDGHSSLQRIVKDVFDGTSPELKRITLGLLVRRLNGNDVLFSRCWRLLWYEDAVNLLSEISAPPFHTKPNGERLELSAYSSLLVDAIIAFGNRSHRPHTLIGFHASQLLAYLATTSTSDQPLTHNKLLAHCRQLFTSNEGIPVHLGPLLTVYALISQNKEEALDCLARCIDPKHHCPYWSTRAEALLAVDRFMSQNIENKICVHCHIRINLAVLRNLFLEADDEVLMIASTTAFQILPKSDELPQKPLPPVIRPAFLFNFISMFKYPAVSILLDWFNEELKEKTEHCGDFENASGVFVTDESTTSTSIVVFATLLCSALKEWALVSPQADKITFMLDQICRRGLAQLSTKPSSEGDFSHSIGSDTLLRVVTQLFARLQRDLQEESDV</sequence>
<organism evidence="7">
    <name type="scientific">Hydatigena taeniaeformis</name>
    <name type="common">Feline tapeworm</name>
    <name type="synonym">Taenia taeniaeformis</name>
    <dbReference type="NCBI Taxonomy" id="6205"/>
    <lineage>
        <taxon>Eukaryota</taxon>
        <taxon>Metazoa</taxon>
        <taxon>Spiralia</taxon>
        <taxon>Lophotrochozoa</taxon>
        <taxon>Platyhelminthes</taxon>
        <taxon>Cestoda</taxon>
        <taxon>Eucestoda</taxon>
        <taxon>Cyclophyllidea</taxon>
        <taxon>Taeniidae</taxon>
        <taxon>Hydatigera</taxon>
    </lineage>
</organism>
<dbReference type="Pfam" id="PF10350">
    <property type="entry name" value="DUF2428"/>
    <property type="match status" value="1"/>
</dbReference>
<evidence type="ECO:0000256" key="2">
    <source>
        <dbReference type="ARBA" id="ARBA00022694"/>
    </source>
</evidence>
<evidence type="ECO:0000259" key="4">
    <source>
        <dbReference type="Pfam" id="PF25151"/>
    </source>
</evidence>
<dbReference type="InterPro" id="IPR051954">
    <property type="entry name" value="tRNA_methyltransferase_THADA"/>
</dbReference>
<dbReference type="InterPro" id="IPR016024">
    <property type="entry name" value="ARM-type_fold"/>
</dbReference>
<dbReference type="InterPro" id="IPR019442">
    <property type="entry name" value="THADA/TRM732_DUF2428"/>
</dbReference>
<keyword evidence="6" id="KW-1185">Reference proteome</keyword>
<dbReference type="GO" id="GO:0005829">
    <property type="term" value="C:cytosol"/>
    <property type="evidence" value="ECO:0007669"/>
    <property type="project" value="TreeGrafter"/>
</dbReference>
<proteinExistence type="inferred from homology"/>
<dbReference type="PANTHER" id="PTHR14387:SF0">
    <property type="entry name" value="DUF2428 DOMAIN-CONTAINING PROTEIN"/>
    <property type="match status" value="1"/>
</dbReference>
<reference evidence="7" key="1">
    <citation type="submission" date="2017-02" db="UniProtKB">
        <authorList>
            <consortium name="WormBaseParasite"/>
        </authorList>
    </citation>
    <scope>IDENTIFICATION</scope>
</reference>
<dbReference type="WBParaSite" id="TTAC_0000759701-mRNA-1">
    <property type="protein sequence ID" value="TTAC_0000759701-mRNA-1"/>
    <property type="gene ID" value="TTAC_0000759701"/>
</dbReference>
<evidence type="ECO:0000313" key="5">
    <source>
        <dbReference type="EMBL" id="VDM31987.1"/>
    </source>
</evidence>
<keyword evidence="2" id="KW-0819">tRNA processing</keyword>
<protein>
    <submittedName>
        <fullName evidence="7">DUF2428 domain-containing protein</fullName>
    </submittedName>
</protein>
<dbReference type="InterPro" id="IPR056842">
    <property type="entry name" value="THADA-like_TPR_C"/>
</dbReference>
<name>A0A0R3X2R2_HYDTA</name>
<dbReference type="EMBL" id="UYWX01020385">
    <property type="protein sequence ID" value="VDM31987.1"/>
    <property type="molecule type" value="Genomic_DNA"/>
</dbReference>
<dbReference type="OrthoDB" id="73997at2759"/>
<reference evidence="5 6" key="2">
    <citation type="submission" date="2018-11" db="EMBL/GenBank/DDBJ databases">
        <authorList>
            <consortium name="Pathogen Informatics"/>
        </authorList>
    </citation>
    <scope>NUCLEOTIDE SEQUENCE [LARGE SCALE GENOMIC DNA]</scope>
</reference>